<dbReference type="Gene3D" id="1.10.10.10">
    <property type="entry name" value="Winged helix-like DNA-binding domain superfamily/Winged helix DNA-binding domain"/>
    <property type="match status" value="1"/>
</dbReference>
<dbReference type="EMBL" id="AP024702">
    <property type="protein sequence ID" value="BCX49074.1"/>
    <property type="molecule type" value="Genomic_DNA"/>
</dbReference>
<evidence type="ECO:0008006" key="9">
    <source>
        <dbReference type="Google" id="ProtNLM"/>
    </source>
</evidence>
<dbReference type="PANTHER" id="PTHR30146:SF109">
    <property type="entry name" value="HTH-TYPE TRANSCRIPTIONAL REGULATOR GALS"/>
    <property type="match status" value="1"/>
</dbReference>
<keyword evidence="1" id="KW-0805">Transcription regulation</keyword>
<evidence type="ECO:0000259" key="6">
    <source>
        <dbReference type="Pfam" id="PF13377"/>
    </source>
</evidence>
<dbReference type="InterPro" id="IPR036388">
    <property type="entry name" value="WH-like_DNA-bd_sf"/>
</dbReference>
<keyword evidence="8" id="KW-1185">Reference proteome</keyword>
<evidence type="ECO:0000259" key="5">
    <source>
        <dbReference type="Pfam" id="PF00392"/>
    </source>
</evidence>
<dbReference type="InterPro" id="IPR046335">
    <property type="entry name" value="LacI/GalR-like_sensor"/>
</dbReference>
<accession>A0ABM7RER0</accession>
<keyword evidence="3" id="KW-0804">Transcription</keyword>
<feature type="domain" description="HTH gntR-type" evidence="5">
    <location>
        <begin position="11"/>
        <end position="63"/>
    </location>
</feature>
<dbReference type="SUPFAM" id="SSF46785">
    <property type="entry name" value="Winged helix' DNA-binding domain"/>
    <property type="match status" value="1"/>
</dbReference>
<name>A0ABM7RER0_9BACT</name>
<sequence>MSGKGFSSVTDQVSDRLRESLLEGHWRGKLPGRKRLAEELGCSQWTVEEATRRLLKEGLLVAEGAGRRHRIVLSEEVIRPRALRVAILLYEESDRKASYMVDLLHRLIAVGHEAVFAEKSMRQLGMEPESIERFVRGIEADAWVVMAGSRRVLEWFAEQPTPAFALFGRNSRVPLASISPNKGVAMVELVDRLVDLGHRRIVMLTREERRKPNPGLLEQHFLGRLEERGVPTGSYNLPDWGDRPGEFREVLDSLFEYTPPTALIVDQPSLCVAVMQHLSRLGISAPDGISLACTDPTDFFEWCSPSITHIAWDSRPFINRVAKWADNISRGKDDRRKNSSKAKLVSGGTVGPVPQTHKSVPSQAPRRSPP</sequence>
<feature type="domain" description="Transcriptional regulator LacI/GalR-like sensor" evidence="6">
    <location>
        <begin position="190"/>
        <end position="349"/>
    </location>
</feature>
<dbReference type="InterPro" id="IPR036390">
    <property type="entry name" value="WH_DNA-bd_sf"/>
</dbReference>
<evidence type="ECO:0000256" key="4">
    <source>
        <dbReference type="SAM" id="MobiDB-lite"/>
    </source>
</evidence>
<keyword evidence="2" id="KW-0238">DNA-binding</keyword>
<proteinExistence type="predicted"/>
<gene>
    <name evidence="7" type="ORF">HAHE_29820</name>
</gene>
<dbReference type="Pfam" id="PF13377">
    <property type="entry name" value="Peripla_BP_3"/>
    <property type="match status" value="1"/>
</dbReference>
<protein>
    <recommendedName>
        <fullName evidence="9">HTH gntR-type domain-containing protein</fullName>
    </recommendedName>
</protein>
<dbReference type="PANTHER" id="PTHR30146">
    <property type="entry name" value="LACI-RELATED TRANSCRIPTIONAL REPRESSOR"/>
    <property type="match status" value="1"/>
</dbReference>
<evidence type="ECO:0000313" key="7">
    <source>
        <dbReference type="EMBL" id="BCX49074.1"/>
    </source>
</evidence>
<evidence type="ECO:0000313" key="8">
    <source>
        <dbReference type="Proteomes" id="UP001374893"/>
    </source>
</evidence>
<evidence type="ECO:0000256" key="1">
    <source>
        <dbReference type="ARBA" id="ARBA00023015"/>
    </source>
</evidence>
<dbReference type="InterPro" id="IPR000524">
    <property type="entry name" value="Tscrpt_reg_HTH_GntR"/>
</dbReference>
<organism evidence="7 8">
    <name type="scientific">Haloferula helveola</name>
    <dbReference type="NCBI Taxonomy" id="490095"/>
    <lineage>
        <taxon>Bacteria</taxon>
        <taxon>Pseudomonadati</taxon>
        <taxon>Verrucomicrobiota</taxon>
        <taxon>Verrucomicrobiia</taxon>
        <taxon>Verrucomicrobiales</taxon>
        <taxon>Verrucomicrobiaceae</taxon>
        <taxon>Haloferula</taxon>
    </lineage>
</organism>
<reference evidence="7 8" key="1">
    <citation type="submission" date="2021-06" db="EMBL/GenBank/DDBJ databases">
        <title>Complete genome of Haloferula helveola possessing various polysaccharide degrading enzymes.</title>
        <authorList>
            <person name="Takami H."/>
            <person name="Huang C."/>
            <person name="Hamasaki K."/>
        </authorList>
    </citation>
    <scope>NUCLEOTIDE SEQUENCE [LARGE SCALE GENOMIC DNA]</scope>
    <source>
        <strain evidence="7 8">CN-1</strain>
    </source>
</reference>
<evidence type="ECO:0000256" key="3">
    <source>
        <dbReference type="ARBA" id="ARBA00023163"/>
    </source>
</evidence>
<dbReference type="Proteomes" id="UP001374893">
    <property type="component" value="Chromosome"/>
</dbReference>
<evidence type="ECO:0000256" key="2">
    <source>
        <dbReference type="ARBA" id="ARBA00023125"/>
    </source>
</evidence>
<dbReference type="SUPFAM" id="SSF53822">
    <property type="entry name" value="Periplasmic binding protein-like I"/>
    <property type="match status" value="1"/>
</dbReference>
<dbReference type="Pfam" id="PF00392">
    <property type="entry name" value="GntR"/>
    <property type="match status" value="1"/>
</dbReference>
<dbReference type="Gene3D" id="3.40.50.2300">
    <property type="match status" value="2"/>
</dbReference>
<dbReference type="InterPro" id="IPR028082">
    <property type="entry name" value="Peripla_BP_I"/>
</dbReference>
<feature type="region of interest" description="Disordered" evidence="4">
    <location>
        <begin position="330"/>
        <end position="370"/>
    </location>
</feature>